<reference evidence="1 2" key="1">
    <citation type="submission" date="2018-10" db="EMBL/GenBank/DDBJ databases">
        <authorList>
            <person name="Ekblom R."/>
            <person name="Jareborg N."/>
        </authorList>
    </citation>
    <scope>NUCLEOTIDE SEQUENCE [LARGE SCALE GENOMIC DNA]</scope>
    <source>
        <tissue evidence="1">Muscle</tissue>
    </source>
</reference>
<dbReference type="EMBL" id="CYRY02007166">
    <property type="protein sequence ID" value="VCW76318.1"/>
    <property type="molecule type" value="Genomic_DNA"/>
</dbReference>
<feature type="non-terminal residue" evidence="1">
    <location>
        <position position="119"/>
    </location>
</feature>
<evidence type="ECO:0000313" key="1">
    <source>
        <dbReference type="EMBL" id="VCW76318.1"/>
    </source>
</evidence>
<organism evidence="1 2">
    <name type="scientific">Gulo gulo</name>
    <name type="common">Wolverine</name>
    <name type="synonym">Gluton</name>
    <dbReference type="NCBI Taxonomy" id="48420"/>
    <lineage>
        <taxon>Eukaryota</taxon>
        <taxon>Metazoa</taxon>
        <taxon>Chordata</taxon>
        <taxon>Craniata</taxon>
        <taxon>Vertebrata</taxon>
        <taxon>Euteleostomi</taxon>
        <taxon>Mammalia</taxon>
        <taxon>Eutheria</taxon>
        <taxon>Laurasiatheria</taxon>
        <taxon>Carnivora</taxon>
        <taxon>Caniformia</taxon>
        <taxon>Musteloidea</taxon>
        <taxon>Mustelidae</taxon>
        <taxon>Guloninae</taxon>
        <taxon>Gulo</taxon>
    </lineage>
</organism>
<name>A0A9X9LLP2_GULGU</name>
<accession>A0A9X9LLP2</accession>
<evidence type="ECO:0000313" key="2">
    <source>
        <dbReference type="Proteomes" id="UP000269945"/>
    </source>
</evidence>
<comment type="caution">
    <text evidence="1">The sequence shown here is derived from an EMBL/GenBank/DDBJ whole genome shotgun (WGS) entry which is preliminary data.</text>
</comment>
<dbReference type="AlphaFoldDB" id="A0A9X9LLP2"/>
<feature type="non-terminal residue" evidence="1">
    <location>
        <position position="1"/>
    </location>
</feature>
<proteinExistence type="predicted"/>
<sequence length="119" mass="13411">FRSTSCKCVLASGISRPRLTPPVLKERFANRNRAKEESYVTLGMTSILVPVLRDSVLRDISVSIAGFTSLHFWVKKEGWRGTRLAQWVGASAFGSEDDEREQVAFLEYGWLIWPGCETS</sequence>
<gene>
    <name evidence="1" type="ORF">BN2614_LOCUS1</name>
</gene>
<protein>
    <submittedName>
        <fullName evidence="1">Uncharacterized protein</fullName>
    </submittedName>
</protein>
<dbReference type="Proteomes" id="UP000269945">
    <property type="component" value="Unassembled WGS sequence"/>
</dbReference>
<keyword evidence="2" id="KW-1185">Reference proteome</keyword>